<feature type="domain" description="Cyclic nucleotide-binding" evidence="1">
    <location>
        <begin position="30"/>
        <end position="115"/>
    </location>
</feature>
<keyword evidence="2" id="KW-0418">Kinase</keyword>
<sequence>MFAPINEYANRYGNFSSEDLAFFDSLLKPRSVKKRQLLLREGEICDFEAYIIKGCIRNYYIDESGSEVILQFAVEDWWVSDIGSFHERKPSLLYIEAMEDSELLTLNPVRKEALLARVPQFERMFRLMVQRHVSAMQQRLFRTMAKTAEERYIDFMKQYPGIAMRVPQHYIAAYLGMTPEFLSKVRRRLATKKN</sequence>
<protein>
    <submittedName>
        <fullName evidence="2">cAMP-binding domain of CRP or a regulatory subunit of cAMP-dependent protein kinases</fullName>
    </submittedName>
</protein>
<dbReference type="STRING" id="623281.SAMN05421747_10910"/>
<dbReference type="OrthoDB" id="9152304at2"/>
<dbReference type="CDD" id="cd00038">
    <property type="entry name" value="CAP_ED"/>
    <property type="match status" value="1"/>
</dbReference>
<dbReference type="InterPro" id="IPR018490">
    <property type="entry name" value="cNMP-bd_dom_sf"/>
</dbReference>
<name>A0A1I1IDR3_9SPHI</name>
<gene>
    <name evidence="2" type="ORF">SAMN05421747_10910</name>
</gene>
<proteinExistence type="predicted"/>
<accession>A0A1I1IDR3</accession>
<evidence type="ECO:0000313" key="3">
    <source>
        <dbReference type="Proteomes" id="UP000199577"/>
    </source>
</evidence>
<dbReference type="EMBL" id="FOLL01000009">
    <property type="protein sequence ID" value="SFC34366.1"/>
    <property type="molecule type" value="Genomic_DNA"/>
</dbReference>
<dbReference type="Pfam" id="PF00027">
    <property type="entry name" value="cNMP_binding"/>
    <property type="match status" value="1"/>
</dbReference>
<dbReference type="InterPro" id="IPR000595">
    <property type="entry name" value="cNMP-bd_dom"/>
</dbReference>
<organism evidence="2 3">
    <name type="scientific">Parapedobacter composti</name>
    <dbReference type="NCBI Taxonomy" id="623281"/>
    <lineage>
        <taxon>Bacteria</taxon>
        <taxon>Pseudomonadati</taxon>
        <taxon>Bacteroidota</taxon>
        <taxon>Sphingobacteriia</taxon>
        <taxon>Sphingobacteriales</taxon>
        <taxon>Sphingobacteriaceae</taxon>
        <taxon>Parapedobacter</taxon>
    </lineage>
</organism>
<dbReference type="AlphaFoldDB" id="A0A1I1IDR3"/>
<dbReference type="Proteomes" id="UP000199577">
    <property type="component" value="Unassembled WGS sequence"/>
</dbReference>
<evidence type="ECO:0000313" key="2">
    <source>
        <dbReference type="EMBL" id="SFC34366.1"/>
    </source>
</evidence>
<dbReference type="GO" id="GO:0016301">
    <property type="term" value="F:kinase activity"/>
    <property type="evidence" value="ECO:0007669"/>
    <property type="project" value="UniProtKB-KW"/>
</dbReference>
<keyword evidence="3" id="KW-1185">Reference proteome</keyword>
<evidence type="ECO:0000259" key="1">
    <source>
        <dbReference type="Pfam" id="PF00027"/>
    </source>
</evidence>
<dbReference type="InterPro" id="IPR014710">
    <property type="entry name" value="RmlC-like_jellyroll"/>
</dbReference>
<keyword evidence="2" id="KW-0808">Transferase</keyword>
<reference evidence="2 3" key="1">
    <citation type="submission" date="2016-10" db="EMBL/GenBank/DDBJ databases">
        <authorList>
            <person name="de Groot N.N."/>
        </authorList>
    </citation>
    <scope>NUCLEOTIDE SEQUENCE [LARGE SCALE GENOMIC DNA]</scope>
    <source>
        <strain evidence="2 3">DSM 22900</strain>
    </source>
</reference>
<dbReference type="Gene3D" id="2.60.120.10">
    <property type="entry name" value="Jelly Rolls"/>
    <property type="match status" value="1"/>
</dbReference>
<dbReference type="SUPFAM" id="SSF51206">
    <property type="entry name" value="cAMP-binding domain-like"/>
    <property type="match status" value="1"/>
</dbReference>